<evidence type="ECO:0000259" key="1">
    <source>
        <dbReference type="Pfam" id="PF13460"/>
    </source>
</evidence>
<dbReference type="SUPFAM" id="SSF51735">
    <property type="entry name" value="NAD(P)-binding Rossmann-fold domains"/>
    <property type="match status" value="1"/>
</dbReference>
<dbReference type="PANTHER" id="PTHR43355">
    <property type="entry name" value="FLAVIN REDUCTASE (NADPH)"/>
    <property type="match status" value="1"/>
</dbReference>
<dbReference type="Proteomes" id="UP000706525">
    <property type="component" value="Unassembled WGS sequence"/>
</dbReference>
<dbReference type="InterPro" id="IPR016040">
    <property type="entry name" value="NAD(P)-bd_dom"/>
</dbReference>
<dbReference type="Pfam" id="PF13460">
    <property type="entry name" value="NAD_binding_10"/>
    <property type="match status" value="1"/>
</dbReference>
<feature type="domain" description="NAD(P)-binding" evidence="1">
    <location>
        <begin position="7"/>
        <end position="192"/>
    </location>
</feature>
<reference evidence="2 3" key="1">
    <citation type="submission" date="2021-08" db="EMBL/GenBank/DDBJ databases">
        <authorList>
            <person name="Peeters C."/>
        </authorList>
    </citation>
    <scope>NUCLEOTIDE SEQUENCE [LARGE SCALE GENOMIC DNA]</scope>
    <source>
        <strain evidence="2 3">LMG 32289</strain>
    </source>
</reference>
<gene>
    <name evidence="2" type="ORF">LMG32289_00436</name>
</gene>
<proteinExistence type="predicted"/>
<dbReference type="EMBL" id="CAJZAG010000001">
    <property type="protein sequence ID" value="CAG9164099.1"/>
    <property type="molecule type" value="Genomic_DNA"/>
</dbReference>
<evidence type="ECO:0000313" key="2">
    <source>
        <dbReference type="EMBL" id="CAG9164099.1"/>
    </source>
</evidence>
<dbReference type="CDD" id="cd05244">
    <property type="entry name" value="BVR-B_like_SDR_a"/>
    <property type="match status" value="1"/>
</dbReference>
<dbReference type="InterPro" id="IPR036291">
    <property type="entry name" value="NAD(P)-bd_dom_sf"/>
</dbReference>
<name>A0ABM8WA49_9BURK</name>
<organism evidence="2 3">
    <name type="scientific">Cupriavidus pampae</name>
    <dbReference type="NCBI Taxonomy" id="659251"/>
    <lineage>
        <taxon>Bacteria</taxon>
        <taxon>Pseudomonadati</taxon>
        <taxon>Pseudomonadota</taxon>
        <taxon>Betaproteobacteria</taxon>
        <taxon>Burkholderiales</taxon>
        <taxon>Burkholderiaceae</taxon>
        <taxon>Cupriavidus</taxon>
    </lineage>
</organism>
<protein>
    <recommendedName>
        <fullName evidence="1">NAD(P)-binding domain-containing protein</fullName>
    </recommendedName>
</protein>
<dbReference type="Gene3D" id="3.40.50.720">
    <property type="entry name" value="NAD(P)-binding Rossmann-like Domain"/>
    <property type="match status" value="1"/>
</dbReference>
<accession>A0ABM8WA49</accession>
<dbReference type="PANTHER" id="PTHR43355:SF2">
    <property type="entry name" value="FLAVIN REDUCTASE (NADPH)"/>
    <property type="match status" value="1"/>
</dbReference>
<evidence type="ECO:0000313" key="3">
    <source>
        <dbReference type="Proteomes" id="UP000706525"/>
    </source>
</evidence>
<comment type="caution">
    <text evidence="2">The sequence shown here is derived from an EMBL/GenBank/DDBJ whole genome shotgun (WGS) entry which is preliminary data.</text>
</comment>
<sequence>MKIAILGATGNVGTRLTDEALQRGHLVTALARSAESLPARAGLTTKNIDVNQPAALAQAFAGHDVVISSLKFLNNDPRRIIDAVKATGQAAGNSTRLLVVGGAGSLFGTPGVQIVDTPDFPAAYKSEALAGREFLNTLKGEAELDWTFLSPSALLLPGERTGKFRLGQDDLLIDATGKSSISIEDYAIAMIDEAETPRHTRKRFTVGY</sequence>
<keyword evidence="3" id="KW-1185">Reference proteome</keyword>
<dbReference type="RefSeq" id="WP_223981273.1">
    <property type="nucleotide sequence ID" value="NZ_CAJZAG010000001.1"/>
</dbReference>
<dbReference type="InterPro" id="IPR051606">
    <property type="entry name" value="Polyketide_Oxido-like"/>
</dbReference>